<evidence type="ECO:0000256" key="9">
    <source>
        <dbReference type="ARBA" id="ARBA00023136"/>
    </source>
</evidence>
<evidence type="ECO:0000256" key="1">
    <source>
        <dbReference type="ARBA" id="ARBA00004533"/>
    </source>
</evidence>
<dbReference type="InterPro" id="IPR038072">
    <property type="entry name" value="GspK_central_sf"/>
</dbReference>
<keyword evidence="14" id="KW-1185">Reference proteome</keyword>
<keyword evidence="5 10" id="KW-0997">Cell inner membrane</keyword>
<keyword evidence="7" id="KW-0653">Protein transport</keyword>
<evidence type="ECO:0000256" key="10">
    <source>
        <dbReference type="PIRNR" id="PIRNR002786"/>
    </source>
</evidence>
<comment type="caution">
    <text evidence="13">The sequence shown here is derived from an EMBL/GenBank/DDBJ whole genome shotgun (WGS) entry which is preliminary data.</text>
</comment>
<dbReference type="NCBIfam" id="NF037980">
    <property type="entry name" value="T2SS_GspK"/>
    <property type="match status" value="1"/>
</dbReference>
<dbReference type="InterPro" id="IPR049031">
    <property type="entry name" value="T2SSK_SAM-like_1st"/>
</dbReference>
<gene>
    <name evidence="13" type="ORF">GCM10023150_04910</name>
</gene>
<organism evidence="13 14">
    <name type="scientific">Kangiella taiwanensis</name>
    <dbReference type="NCBI Taxonomy" id="1079179"/>
    <lineage>
        <taxon>Bacteria</taxon>
        <taxon>Pseudomonadati</taxon>
        <taxon>Pseudomonadota</taxon>
        <taxon>Gammaproteobacteria</taxon>
        <taxon>Kangiellales</taxon>
        <taxon>Kangiellaceae</taxon>
        <taxon>Kangiella</taxon>
    </lineage>
</organism>
<keyword evidence="3 10" id="KW-0813">Transport</keyword>
<evidence type="ECO:0000256" key="7">
    <source>
        <dbReference type="ARBA" id="ARBA00022927"/>
    </source>
</evidence>
<dbReference type="PANTHER" id="PTHR38831">
    <property type="entry name" value="TYPE II SECRETION SYSTEM PROTEIN K"/>
    <property type="match status" value="1"/>
</dbReference>
<evidence type="ECO:0000256" key="8">
    <source>
        <dbReference type="ARBA" id="ARBA00022989"/>
    </source>
</evidence>
<proteinExistence type="inferred from homology"/>
<dbReference type="InterPro" id="IPR045584">
    <property type="entry name" value="Pilin-like"/>
</dbReference>
<sequence length="352" mass="38593">MKALSKVRGVALITVLIIFSVLSVLAIQILNTQQMHVQRTANIINSSRAYQYMYGAEVFATAQLKEYFKESKAERVHRNQPWSQGAIAFEIEQGLGQLQGSIRDMHSCFNINSVLMEPVDTVGDEDGRQLGGDSNSGGRGEVKSGNDGSESSGMPGVDLFAKLLESSIDAEEASPQALAVATKDFIDEDQEPAGIDGAEDYHYTGLQVPYRTADTLLAHTSELMVVKGFNADIYDSIKEYICVLPTTDGTINVNTVKPEHAELVWMLLEDVELSQVRQALQELPDDGYDESSFFEALGSGKVSKQAKGRLVYDSKYMLLTAEARVNTGTAVVRSLMLKSDNEFHVVARHIGE</sequence>
<dbReference type="SUPFAM" id="SSF158544">
    <property type="entry name" value="GspK insert domain-like"/>
    <property type="match status" value="2"/>
</dbReference>
<evidence type="ECO:0000313" key="14">
    <source>
        <dbReference type="Proteomes" id="UP001501294"/>
    </source>
</evidence>
<dbReference type="InterPro" id="IPR005628">
    <property type="entry name" value="GspK"/>
</dbReference>
<dbReference type="RefSeq" id="WP_223577180.1">
    <property type="nucleotide sequence ID" value="NZ_BAABFU010000001.1"/>
</dbReference>
<dbReference type="EMBL" id="BAABFU010000001">
    <property type="protein sequence ID" value="GAA4344948.1"/>
    <property type="molecule type" value="Genomic_DNA"/>
</dbReference>
<dbReference type="Gene3D" id="1.10.40.60">
    <property type="entry name" value="EpsJ-like"/>
    <property type="match status" value="2"/>
</dbReference>
<dbReference type="PANTHER" id="PTHR38831:SF1">
    <property type="entry name" value="TYPE II SECRETION SYSTEM PROTEIN K-RELATED"/>
    <property type="match status" value="1"/>
</dbReference>
<evidence type="ECO:0000256" key="5">
    <source>
        <dbReference type="ARBA" id="ARBA00022519"/>
    </source>
</evidence>
<evidence type="ECO:0000313" key="13">
    <source>
        <dbReference type="EMBL" id="GAA4344948.1"/>
    </source>
</evidence>
<feature type="domain" description="T2SS protein K first SAM-like" evidence="12">
    <location>
        <begin position="107"/>
        <end position="246"/>
    </location>
</feature>
<evidence type="ECO:0000256" key="3">
    <source>
        <dbReference type="ARBA" id="ARBA00022448"/>
    </source>
</evidence>
<evidence type="ECO:0000256" key="2">
    <source>
        <dbReference type="ARBA" id="ARBA00007246"/>
    </source>
</evidence>
<reference evidence="14" key="1">
    <citation type="journal article" date="2019" name="Int. J. Syst. Evol. Microbiol.">
        <title>The Global Catalogue of Microorganisms (GCM) 10K type strain sequencing project: providing services to taxonomists for standard genome sequencing and annotation.</title>
        <authorList>
            <consortium name="The Broad Institute Genomics Platform"/>
            <consortium name="The Broad Institute Genome Sequencing Center for Infectious Disease"/>
            <person name="Wu L."/>
            <person name="Ma J."/>
        </authorList>
    </citation>
    <scope>NUCLEOTIDE SEQUENCE [LARGE SCALE GENOMIC DNA]</scope>
    <source>
        <strain evidence="14">JCM 17727</strain>
    </source>
</reference>
<dbReference type="Pfam" id="PF21687">
    <property type="entry name" value="T2SSK_1st"/>
    <property type="match status" value="1"/>
</dbReference>
<comment type="subcellular location">
    <subcellularLocation>
        <location evidence="1 10">Cell inner membrane</location>
    </subcellularLocation>
</comment>
<dbReference type="SUPFAM" id="SSF54523">
    <property type="entry name" value="Pili subunits"/>
    <property type="match status" value="1"/>
</dbReference>
<evidence type="ECO:0000256" key="4">
    <source>
        <dbReference type="ARBA" id="ARBA00022475"/>
    </source>
</evidence>
<protein>
    <recommendedName>
        <fullName evidence="10">Type II secretion system protein K</fullName>
    </recommendedName>
</protein>
<evidence type="ECO:0000256" key="6">
    <source>
        <dbReference type="ARBA" id="ARBA00022692"/>
    </source>
</evidence>
<dbReference type="PIRSF" id="PIRSF002786">
    <property type="entry name" value="XcpX"/>
    <property type="match status" value="1"/>
</dbReference>
<accession>A0ABP8HUY0</accession>
<keyword evidence="9 10" id="KW-0472">Membrane</keyword>
<keyword evidence="6" id="KW-0812">Transmembrane</keyword>
<evidence type="ECO:0000256" key="11">
    <source>
        <dbReference type="SAM" id="MobiDB-lite"/>
    </source>
</evidence>
<name>A0ABP8HUY0_9GAMM</name>
<keyword evidence="4 10" id="KW-1003">Cell membrane</keyword>
<dbReference type="Proteomes" id="UP001501294">
    <property type="component" value="Unassembled WGS sequence"/>
</dbReference>
<comment type="similarity">
    <text evidence="2 10">Belongs to the GSP K family.</text>
</comment>
<keyword evidence="8" id="KW-1133">Transmembrane helix</keyword>
<feature type="region of interest" description="Disordered" evidence="11">
    <location>
        <begin position="121"/>
        <end position="153"/>
    </location>
</feature>
<evidence type="ECO:0000259" key="12">
    <source>
        <dbReference type="Pfam" id="PF21687"/>
    </source>
</evidence>
<dbReference type="Gene3D" id="3.30.1300.30">
    <property type="entry name" value="GSPII I/J protein-like"/>
    <property type="match status" value="1"/>
</dbReference>